<keyword evidence="1" id="KW-0732">Signal</keyword>
<dbReference type="EMBL" id="GBRH01275042">
    <property type="protein sequence ID" value="JAD22853.1"/>
    <property type="molecule type" value="Transcribed_RNA"/>
</dbReference>
<evidence type="ECO:0000313" key="2">
    <source>
        <dbReference type="EMBL" id="JAD22853.1"/>
    </source>
</evidence>
<accession>A0A0A8YBW5</accession>
<name>A0A0A8YBW5_ARUDO</name>
<reference evidence="2" key="2">
    <citation type="journal article" date="2015" name="Data Brief">
        <title>Shoot transcriptome of the giant reed, Arundo donax.</title>
        <authorList>
            <person name="Barrero R.A."/>
            <person name="Guerrero F.D."/>
            <person name="Moolhuijzen P."/>
            <person name="Goolsby J.A."/>
            <person name="Tidwell J."/>
            <person name="Bellgard S.E."/>
            <person name="Bellgard M.I."/>
        </authorList>
    </citation>
    <scope>NUCLEOTIDE SEQUENCE</scope>
    <source>
        <tissue evidence="2">Shoot tissue taken approximately 20 cm above the soil surface</tissue>
    </source>
</reference>
<feature type="signal peptide" evidence="1">
    <location>
        <begin position="1"/>
        <end position="19"/>
    </location>
</feature>
<sequence>MSSDAVLLICVCSAGCSAAAATGRAATGTWPNCCCSGWGSPPPTAAANA</sequence>
<proteinExistence type="predicted"/>
<organism evidence="2">
    <name type="scientific">Arundo donax</name>
    <name type="common">Giant reed</name>
    <name type="synonym">Donax arundinaceus</name>
    <dbReference type="NCBI Taxonomy" id="35708"/>
    <lineage>
        <taxon>Eukaryota</taxon>
        <taxon>Viridiplantae</taxon>
        <taxon>Streptophyta</taxon>
        <taxon>Embryophyta</taxon>
        <taxon>Tracheophyta</taxon>
        <taxon>Spermatophyta</taxon>
        <taxon>Magnoliopsida</taxon>
        <taxon>Liliopsida</taxon>
        <taxon>Poales</taxon>
        <taxon>Poaceae</taxon>
        <taxon>PACMAD clade</taxon>
        <taxon>Arundinoideae</taxon>
        <taxon>Arundineae</taxon>
        <taxon>Arundo</taxon>
    </lineage>
</organism>
<evidence type="ECO:0000256" key="1">
    <source>
        <dbReference type="SAM" id="SignalP"/>
    </source>
</evidence>
<dbReference type="AlphaFoldDB" id="A0A0A8YBW5"/>
<protein>
    <submittedName>
        <fullName evidence="2">Uncharacterized protein</fullName>
    </submittedName>
</protein>
<reference evidence="2" key="1">
    <citation type="submission" date="2014-09" db="EMBL/GenBank/DDBJ databases">
        <authorList>
            <person name="Magalhaes I.L.F."/>
            <person name="Oliveira U."/>
            <person name="Santos F.R."/>
            <person name="Vidigal T.H.D.A."/>
            <person name="Brescovit A.D."/>
            <person name="Santos A.J."/>
        </authorList>
    </citation>
    <scope>NUCLEOTIDE SEQUENCE</scope>
    <source>
        <tissue evidence="2">Shoot tissue taken approximately 20 cm above the soil surface</tissue>
    </source>
</reference>
<feature type="chain" id="PRO_5002042115" evidence="1">
    <location>
        <begin position="20"/>
        <end position="49"/>
    </location>
</feature>